<dbReference type="Gene3D" id="2.60.40.3940">
    <property type="match status" value="1"/>
</dbReference>
<reference evidence="2 3" key="1">
    <citation type="journal article" date="2003" name="Extremophiles">
        <title>Halomonas glaciei sp. nov. isolated from fast ice of Adelie Land, Antarctica.</title>
        <authorList>
            <person name="Reddy G.S."/>
            <person name="Raghavan P.U."/>
            <person name="Sarita N.B."/>
            <person name="Prakash J.S."/>
            <person name="Nagesh N."/>
            <person name="Delille D."/>
            <person name="Shivaji S."/>
        </authorList>
    </citation>
    <scope>NUCLEOTIDE SEQUENCE [LARGE SCALE GENOMIC DNA]</scope>
    <source>
        <strain evidence="2 3">DD39</strain>
    </source>
</reference>
<dbReference type="Pfam" id="PF21882">
    <property type="entry name" value="Gp53-like_C"/>
    <property type="match status" value="1"/>
</dbReference>
<proteinExistence type="predicted"/>
<protein>
    <recommendedName>
        <fullName evidence="1">Putative tail fiber protein gp53-like C-terminal domain-containing protein</fullName>
    </recommendedName>
</protein>
<dbReference type="EMBL" id="JACCDE010000042">
    <property type="protein sequence ID" value="NYS80154.1"/>
    <property type="molecule type" value="Genomic_DNA"/>
</dbReference>
<evidence type="ECO:0000259" key="1">
    <source>
        <dbReference type="Pfam" id="PF21882"/>
    </source>
</evidence>
<evidence type="ECO:0000313" key="3">
    <source>
        <dbReference type="Proteomes" id="UP000526892"/>
    </source>
</evidence>
<feature type="non-terminal residue" evidence="2">
    <location>
        <position position="1"/>
    </location>
</feature>
<comment type="caution">
    <text evidence="2">The sequence shown here is derived from an EMBL/GenBank/DDBJ whole genome shotgun (WGS) entry which is preliminary data.</text>
</comment>
<dbReference type="RefSeq" id="WP_218927804.1">
    <property type="nucleotide sequence ID" value="NZ_JACCDE010000042.1"/>
</dbReference>
<dbReference type="Proteomes" id="UP000526892">
    <property type="component" value="Unassembled WGS sequence"/>
</dbReference>
<dbReference type="InterPro" id="IPR054075">
    <property type="entry name" value="Gp53-like_C"/>
</dbReference>
<evidence type="ECO:0000313" key="2">
    <source>
        <dbReference type="EMBL" id="NYS80154.1"/>
    </source>
</evidence>
<dbReference type="AlphaFoldDB" id="A0A7Z0LX21"/>
<gene>
    <name evidence="2" type="ORF">HZS80_21040</name>
</gene>
<organism evidence="2 3">
    <name type="scientific">Vreelandella glaciei</name>
    <dbReference type="NCBI Taxonomy" id="186761"/>
    <lineage>
        <taxon>Bacteria</taxon>
        <taxon>Pseudomonadati</taxon>
        <taxon>Pseudomonadota</taxon>
        <taxon>Gammaproteobacteria</taxon>
        <taxon>Oceanospirillales</taxon>
        <taxon>Halomonadaceae</taxon>
        <taxon>Vreelandella</taxon>
    </lineage>
</organism>
<sequence length="267" mass="28224">AGTMPAERLPASTETKLGGVEKATEAEAKAGSANKFPDAAGVLAAFQQFGLGVAGNASEQPLLPSFHNSTIRAGFYRWSEAETENAPSVGGGGAIRLDRGGNRAVWIAASSSGSSNEPELYFKSTGFEVGTWGAWRKVHHSGNLVKATLLEAEQGQGTGYMTPQELHAAFGSGNQSHASNGHQIMPGGTIFQWGAETGVYDGDFVNFNFSFPQGVFRVQVTERTAEGFDYTNVRTVGVEVGGEVPQGFIARVASTNFETINWFAIGH</sequence>
<accession>A0A7Z0LX21</accession>
<name>A0A7Z0LX21_9GAMM</name>
<keyword evidence="3" id="KW-1185">Reference proteome</keyword>
<feature type="domain" description="Putative tail fiber protein gp53-like C-terminal" evidence="1">
    <location>
        <begin position="185"/>
        <end position="267"/>
    </location>
</feature>